<dbReference type="EMBL" id="JAIWYP010000002">
    <property type="protein sequence ID" value="KAH3861683.1"/>
    <property type="molecule type" value="Genomic_DNA"/>
</dbReference>
<organism evidence="1 2">
    <name type="scientific">Dreissena polymorpha</name>
    <name type="common">Zebra mussel</name>
    <name type="synonym">Mytilus polymorpha</name>
    <dbReference type="NCBI Taxonomy" id="45954"/>
    <lineage>
        <taxon>Eukaryota</taxon>
        <taxon>Metazoa</taxon>
        <taxon>Spiralia</taxon>
        <taxon>Lophotrochozoa</taxon>
        <taxon>Mollusca</taxon>
        <taxon>Bivalvia</taxon>
        <taxon>Autobranchia</taxon>
        <taxon>Heteroconchia</taxon>
        <taxon>Euheterodonta</taxon>
        <taxon>Imparidentia</taxon>
        <taxon>Neoheterodontei</taxon>
        <taxon>Myida</taxon>
        <taxon>Dreissenoidea</taxon>
        <taxon>Dreissenidae</taxon>
        <taxon>Dreissena</taxon>
    </lineage>
</organism>
<reference evidence="1" key="1">
    <citation type="journal article" date="2019" name="bioRxiv">
        <title>The Genome of the Zebra Mussel, Dreissena polymorpha: A Resource for Invasive Species Research.</title>
        <authorList>
            <person name="McCartney M.A."/>
            <person name="Auch B."/>
            <person name="Kono T."/>
            <person name="Mallez S."/>
            <person name="Zhang Y."/>
            <person name="Obille A."/>
            <person name="Becker A."/>
            <person name="Abrahante J.E."/>
            <person name="Garbe J."/>
            <person name="Badalamenti J.P."/>
            <person name="Herman A."/>
            <person name="Mangelson H."/>
            <person name="Liachko I."/>
            <person name="Sullivan S."/>
            <person name="Sone E.D."/>
            <person name="Koren S."/>
            <person name="Silverstein K.A.T."/>
            <person name="Beckman K.B."/>
            <person name="Gohl D.M."/>
        </authorList>
    </citation>
    <scope>NUCLEOTIDE SEQUENCE</scope>
    <source>
        <strain evidence="1">Duluth1</strain>
        <tissue evidence="1">Whole animal</tissue>
    </source>
</reference>
<evidence type="ECO:0000313" key="1">
    <source>
        <dbReference type="EMBL" id="KAH3861683.1"/>
    </source>
</evidence>
<sequence>MPFQLQFRPEGSPLGVGTCFWGLVHLGSHSRRQPGAGSTCMLLLIAERGANVGPT</sequence>
<comment type="caution">
    <text evidence="1">The sequence shown here is derived from an EMBL/GenBank/DDBJ whole genome shotgun (WGS) entry which is preliminary data.</text>
</comment>
<proteinExistence type="predicted"/>
<keyword evidence="2" id="KW-1185">Reference proteome</keyword>
<evidence type="ECO:0000313" key="2">
    <source>
        <dbReference type="Proteomes" id="UP000828390"/>
    </source>
</evidence>
<accession>A0A9D4LN95</accession>
<gene>
    <name evidence="1" type="ORF">DPMN_024617</name>
</gene>
<reference evidence="1" key="2">
    <citation type="submission" date="2020-11" db="EMBL/GenBank/DDBJ databases">
        <authorList>
            <person name="McCartney M.A."/>
            <person name="Auch B."/>
            <person name="Kono T."/>
            <person name="Mallez S."/>
            <person name="Becker A."/>
            <person name="Gohl D.M."/>
            <person name="Silverstein K.A.T."/>
            <person name="Koren S."/>
            <person name="Bechman K.B."/>
            <person name="Herman A."/>
            <person name="Abrahante J.E."/>
            <person name="Garbe J."/>
        </authorList>
    </citation>
    <scope>NUCLEOTIDE SEQUENCE</scope>
    <source>
        <strain evidence="1">Duluth1</strain>
        <tissue evidence="1">Whole animal</tissue>
    </source>
</reference>
<dbReference type="AlphaFoldDB" id="A0A9D4LN95"/>
<name>A0A9D4LN95_DREPO</name>
<dbReference type="Proteomes" id="UP000828390">
    <property type="component" value="Unassembled WGS sequence"/>
</dbReference>
<protein>
    <submittedName>
        <fullName evidence="1">Uncharacterized protein</fullName>
    </submittedName>
</protein>